<name>A0A6C0D3I2_9ZZZZ</name>
<sequence length="257" mass="28779">MEALAGVVANTVGKAADGLGSPEDKAEKKEEKENQAKVIADAAAAEVCVQLRNNIENIWMPLKDSIIKHVSQQPIMEEFSKSLSEGIVKEMSKNPEVAATMVVEILSSINEMDLNKMNELLKKAKVNMDQRYLIQKNKNVRETPKDWVPLSPVPNNVVEPTITQGNAENPGVQAPEQPPSPAPIQPPLPELEQNKPTTKSTGWPWWNGGANYSFEPELSFIHSTTRKTRTRKPKQKKQPINKKKQSMKKRKSRKSRK</sequence>
<feature type="compositionally biased region" description="Pro residues" evidence="1">
    <location>
        <begin position="176"/>
        <end position="189"/>
    </location>
</feature>
<feature type="region of interest" description="Disordered" evidence="1">
    <location>
        <begin position="222"/>
        <end position="257"/>
    </location>
</feature>
<feature type="compositionally biased region" description="Basic residues" evidence="1">
    <location>
        <begin position="224"/>
        <end position="257"/>
    </location>
</feature>
<dbReference type="AlphaFoldDB" id="A0A6C0D3I2"/>
<feature type="region of interest" description="Disordered" evidence="1">
    <location>
        <begin position="1"/>
        <end position="33"/>
    </location>
</feature>
<dbReference type="EMBL" id="MN739530">
    <property type="protein sequence ID" value="QHT11013.1"/>
    <property type="molecule type" value="Genomic_DNA"/>
</dbReference>
<evidence type="ECO:0000256" key="1">
    <source>
        <dbReference type="SAM" id="MobiDB-lite"/>
    </source>
</evidence>
<proteinExistence type="predicted"/>
<organism evidence="2">
    <name type="scientific">viral metagenome</name>
    <dbReference type="NCBI Taxonomy" id="1070528"/>
    <lineage>
        <taxon>unclassified sequences</taxon>
        <taxon>metagenomes</taxon>
        <taxon>organismal metagenomes</taxon>
    </lineage>
</organism>
<feature type="region of interest" description="Disordered" evidence="1">
    <location>
        <begin position="145"/>
        <end position="207"/>
    </location>
</feature>
<feature type="compositionally biased region" description="Basic and acidic residues" evidence="1">
    <location>
        <begin position="22"/>
        <end position="33"/>
    </location>
</feature>
<evidence type="ECO:0000313" key="2">
    <source>
        <dbReference type="EMBL" id="QHT11013.1"/>
    </source>
</evidence>
<accession>A0A6C0D3I2</accession>
<reference evidence="2" key="1">
    <citation type="journal article" date="2020" name="Nature">
        <title>Giant virus diversity and host interactions through global metagenomics.</title>
        <authorList>
            <person name="Schulz F."/>
            <person name="Roux S."/>
            <person name="Paez-Espino D."/>
            <person name="Jungbluth S."/>
            <person name="Walsh D.A."/>
            <person name="Denef V.J."/>
            <person name="McMahon K.D."/>
            <person name="Konstantinidis K.T."/>
            <person name="Eloe-Fadrosh E.A."/>
            <person name="Kyrpides N.C."/>
            <person name="Woyke T."/>
        </authorList>
    </citation>
    <scope>NUCLEOTIDE SEQUENCE</scope>
    <source>
        <strain evidence="2">GVMAG-M-3300023174-111</strain>
    </source>
</reference>
<protein>
    <submittedName>
        <fullName evidence="2">Uncharacterized protein</fullName>
    </submittedName>
</protein>